<dbReference type="PRINTS" id="PR01955">
    <property type="entry name" value="LANCFRANKIA"/>
</dbReference>
<organism evidence="1 2">
    <name type="scientific">Myceligenerans pegani</name>
    <dbReference type="NCBI Taxonomy" id="2776917"/>
    <lineage>
        <taxon>Bacteria</taxon>
        <taxon>Bacillati</taxon>
        <taxon>Actinomycetota</taxon>
        <taxon>Actinomycetes</taxon>
        <taxon>Micrococcales</taxon>
        <taxon>Promicromonosporaceae</taxon>
        <taxon>Myceligenerans</taxon>
    </lineage>
</organism>
<protein>
    <submittedName>
        <fullName evidence="1">Lanthionine synthetase C family protein</fullName>
    </submittedName>
</protein>
<dbReference type="Pfam" id="PF05147">
    <property type="entry name" value="LANC_like"/>
    <property type="match status" value="1"/>
</dbReference>
<dbReference type="InterPro" id="IPR007822">
    <property type="entry name" value="LANC-like"/>
</dbReference>
<sequence>MLDPEVVLAHVRPRAAASLADGLPGTALLHARLASVDPRFVRAAGAHWTRAAELARRTPGTGGIYATVGGLAASLVIGSPYLPDPEINKAATERAVRWMAAYAVAVAEQHDAFVQSGGTGAPWHVYDAISGLAGIGRILLAVSHEGHPDAERGLHAALGTLTGVLVEPPGRRPGWWTAPDQLSSATGTRGTEPTGTATTGLAHGVAGPLALLAASITAGYAVSGQRAAVRHAANWLRDWQSEGAWPPYVNGDELDAGLAAPRLGRRAAWCYGIPGISRALMLAGDALDDPAVTAVGSAALSSLAHRPEVWDAEGLTLCHGQAGVMQCAAGRDDVVAAVAAAALERFTEPGRPFTFAHHDYGQAHDNPGFLTGAAGVALALADRAGLPAAPVQTRWDALLLVS</sequence>
<dbReference type="SMART" id="SM01260">
    <property type="entry name" value="LANC_like"/>
    <property type="match status" value="1"/>
</dbReference>
<dbReference type="Gene3D" id="1.50.10.20">
    <property type="match status" value="1"/>
</dbReference>
<dbReference type="SUPFAM" id="SSF158745">
    <property type="entry name" value="LanC-like"/>
    <property type="match status" value="1"/>
</dbReference>
<reference evidence="1 2" key="1">
    <citation type="submission" date="2020-10" db="EMBL/GenBank/DDBJ databases">
        <title>Myceligenerans pegani sp. nov., an endophytic actinomycete isolated from Peganum harmala L. in Xinjiang, China.</title>
        <authorList>
            <person name="Xin L."/>
        </authorList>
    </citation>
    <scope>NUCLEOTIDE SEQUENCE [LARGE SCALE GENOMIC DNA]</scope>
    <source>
        <strain evidence="1 2">TRM65318</strain>
    </source>
</reference>
<comment type="caution">
    <text evidence="1">The sequence shown here is derived from an EMBL/GenBank/DDBJ whole genome shotgun (WGS) entry which is preliminary data.</text>
</comment>
<accession>A0ABR9MSX2</accession>
<evidence type="ECO:0000313" key="1">
    <source>
        <dbReference type="EMBL" id="MBE1874483.1"/>
    </source>
</evidence>
<keyword evidence="2" id="KW-1185">Reference proteome</keyword>
<dbReference type="InterPro" id="IPR033889">
    <property type="entry name" value="LanC"/>
</dbReference>
<name>A0ABR9MSX2_9MICO</name>
<proteinExistence type="predicted"/>
<dbReference type="EMBL" id="JADAQT010000024">
    <property type="protein sequence ID" value="MBE1874483.1"/>
    <property type="molecule type" value="Genomic_DNA"/>
</dbReference>
<dbReference type="Proteomes" id="UP000625527">
    <property type="component" value="Unassembled WGS sequence"/>
</dbReference>
<dbReference type="CDD" id="cd04793">
    <property type="entry name" value="LanC"/>
    <property type="match status" value="1"/>
</dbReference>
<dbReference type="PRINTS" id="PR01950">
    <property type="entry name" value="LANCSUPER"/>
</dbReference>
<evidence type="ECO:0000313" key="2">
    <source>
        <dbReference type="Proteomes" id="UP000625527"/>
    </source>
</evidence>
<gene>
    <name evidence="1" type="ORF">IHE71_02025</name>
</gene>